<dbReference type="EMBL" id="MU866355">
    <property type="protein sequence ID" value="KAK4173274.1"/>
    <property type="molecule type" value="Genomic_DNA"/>
</dbReference>
<evidence type="ECO:0000313" key="2">
    <source>
        <dbReference type="EMBL" id="KAK4173274.1"/>
    </source>
</evidence>
<feature type="transmembrane region" description="Helical" evidence="1">
    <location>
        <begin position="480"/>
        <end position="505"/>
    </location>
</feature>
<gene>
    <name evidence="2" type="ORF">QBC36DRAFT_142916</name>
</gene>
<organism evidence="2 3">
    <name type="scientific">Triangularia setosa</name>
    <dbReference type="NCBI Taxonomy" id="2587417"/>
    <lineage>
        <taxon>Eukaryota</taxon>
        <taxon>Fungi</taxon>
        <taxon>Dikarya</taxon>
        <taxon>Ascomycota</taxon>
        <taxon>Pezizomycotina</taxon>
        <taxon>Sordariomycetes</taxon>
        <taxon>Sordariomycetidae</taxon>
        <taxon>Sordariales</taxon>
        <taxon>Podosporaceae</taxon>
        <taxon>Triangularia</taxon>
    </lineage>
</organism>
<dbReference type="AlphaFoldDB" id="A0AAN7A4T8"/>
<proteinExistence type="predicted"/>
<keyword evidence="1" id="KW-0472">Membrane</keyword>
<reference evidence="2" key="1">
    <citation type="journal article" date="2023" name="Mol. Phylogenet. Evol.">
        <title>Genome-scale phylogeny and comparative genomics of the fungal order Sordariales.</title>
        <authorList>
            <person name="Hensen N."/>
            <person name="Bonometti L."/>
            <person name="Westerberg I."/>
            <person name="Brannstrom I.O."/>
            <person name="Guillou S."/>
            <person name="Cros-Aarteil S."/>
            <person name="Calhoun S."/>
            <person name="Haridas S."/>
            <person name="Kuo A."/>
            <person name="Mondo S."/>
            <person name="Pangilinan J."/>
            <person name="Riley R."/>
            <person name="LaButti K."/>
            <person name="Andreopoulos B."/>
            <person name="Lipzen A."/>
            <person name="Chen C."/>
            <person name="Yan M."/>
            <person name="Daum C."/>
            <person name="Ng V."/>
            <person name="Clum A."/>
            <person name="Steindorff A."/>
            <person name="Ohm R.A."/>
            <person name="Martin F."/>
            <person name="Silar P."/>
            <person name="Natvig D.O."/>
            <person name="Lalanne C."/>
            <person name="Gautier V."/>
            <person name="Ament-Velasquez S.L."/>
            <person name="Kruys A."/>
            <person name="Hutchinson M.I."/>
            <person name="Powell A.J."/>
            <person name="Barry K."/>
            <person name="Miller A.N."/>
            <person name="Grigoriev I.V."/>
            <person name="Debuchy R."/>
            <person name="Gladieux P."/>
            <person name="Hiltunen Thoren M."/>
            <person name="Johannesson H."/>
        </authorList>
    </citation>
    <scope>NUCLEOTIDE SEQUENCE</scope>
    <source>
        <strain evidence="2">CBS 892.96</strain>
    </source>
</reference>
<feature type="non-terminal residue" evidence="2">
    <location>
        <position position="1"/>
    </location>
</feature>
<keyword evidence="1" id="KW-0812">Transmembrane</keyword>
<protein>
    <submittedName>
        <fullName evidence="2">Uncharacterized protein</fullName>
    </submittedName>
</protein>
<feature type="transmembrane region" description="Helical" evidence="1">
    <location>
        <begin position="44"/>
        <end position="67"/>
    </location>
</feature>
<keyword evidence="3" id="KW-1185">Reference proteome</keyword>
<keyword evidence="1" id="KW-1133">Transmembrane helix</keyword>
<name>A0AAN7A4T8_9PEZI</name>
<dbReference type="Proteomes" id="UP001302321">
    <property type="component" value="Unassembled WGS sequence"/>
</dbReference>
<feature type="non-terminal residue" evidence="2">
    <location>
        <position position="533"/>
    </location>
</feature>
<comment type="caution">
    <text evidence="2">The sequence shown here is derived from an EMBL/GenBank/DDBJ whole genome shotgun (WGS) entry which is preliminary data.</text>
</comment>
<sequence length="533" mass="58452">LLYLFGASLLFCILFCSFICVVLIQGKVETPGPVFWSAVTTNYAVSVLSQFSAILTAATIKSLLGVLRTAFVHGETGMLFGGWVGLGGSEYLSVLQVAWAEGWLGEFWCDLRLSLPLLSLLFGSIVKFQADFTYHFRPSRSTPQMEIYAGLIPPDLRVLNHVSAADIAMFHLTWASSLLTNSMFAWDFSLDGCDPANNCRSVVMPGGLTTARQAKKALNESVYFRDYFDHMDTVRVESATGFVVKYDTPEELREEEEGQGVIFDVLNPQECVYSELENNGLQVCVRQVGTSILAGWSACPKYLLDLSLCKVNASSWRHNPFTSATLMSLYTIPTKTSYSLDSQSIVDLVPLLPSPVPAPLSAKDYLTILTRILIPPSSALNMAAIASADDEANIRGLVYSITWMHRTFHKSFPSDRTSATGNLHNLLAIPLQFAITATSYANYSASERGLQNVEMFTLPETMRTQATGGWSTSRLMILPWAGWLFVGADVAVHLLMAGGVIWVLAVRKGGVLPDEGAVKELGDVEEAKRLFVV</sequence>
<evidence type="ECO:0000256" key="1">
    <source>
        <dbReference type="SAM" id="Phobius"/>
    </source>
</evidence>
<reference evidence="2" key="2">
    <citation type="submission" date="2023-05" db="EMBL/GenBank/DDBJ databases">
        <authorList>
            <consortium name="Lawrence Berkeley National Laboratory"/>
            <person name="Steindorff A."/>
            <person name="Hensen N."/>
            <person name="Bonometti L."/>
            <person name="Westerberg I."/>
            <person name="Brannstrom I.O."/>
            <person name="Guillou S."/>
            <person name="Cros-Aarteil S."/>
            <person name="Calhoun S."/>
            <person name="Haridas S."/>
            <person name="Kuo A."/>
            <person name="Mondo S."/>
            <person name="Pangilinan J."/>
            <person name="Riley R."/>
            <person name="Labutti K."/>
            <person name="Andreopoulos B."/>
            <person name="Lipzen A."/>
            <person name="Chen C."/>
            <person name="Yanf M."/>
            <person name="Daum C."/>
            <person name="Ng V."/>
            <person name="Clum A."/>
            <person name="Ohm R."/>
            <person name="Martin F."/>
            <person name="Silar P."/>
            <person name="Natvig D."/>
            <person name="Lalanne C."/>
            <person name="Gautier V."/>
            <person name="Ament-Velasquez S.L."/>
            <person name="Kruys A."/>
            <person name="Hutchinson M.I."/>
            <person name="Powell A.J."/>
            <person name="Barry K."/>
            <person name="Miller A.N."/>
            <person name="Grigoriev I.V."/>
            <person name="Debuchy R."/>
            <person name="Gladieux P."/>
            <person name="Thoren M.H."/>
            <person name="Johannesson H."/>
        </authorList>
    </citation>
    <scope>NUCLEOTIDE SEQUENCE</scope>
    <source>
        <strain evidence="2">CBS 892.96</strain>
    </source>
</reference>
<accession>A0AAN7A4T8</accession>
<feature type="transmembrane region" description="Helical" evidence="1">
    <location>
        <begin position="7"/>
        <end position="24"/>
    </location>
</feature>
<evidence type="ECO:0000313" key="3">
    <source>
        <dbReference type="Proteomes" id="UP001302321"/>
    </source>
</evidence>